<keyword evidence="2" id="KW-0472">Membrane</keyword>
<evidence type="ECO:0000256" key="3">
    <source>
        <dbReference type="SAM" id="SignalP"/>
    </source>
</evidence>
<keyword evidence="5" id="KW-1185">Reference proteome</keyword>
<feature type="signal peptide" evidence="3">
    <location>
        <begin position="1"/>
        <end position="28"/>
    </location>
</feature>
<reference evidence="4" key="1">
    <citation type="submission" date="2023-03" db="EMBL/GenBank/DDBJ databases">
        <title>Massive genome expansion in bonnet fungi (Mycena s.s.) driven by repeated elements and novel gene families across ecological guilds.</title>
        <authorList>
            <consortium name="Lawrence Berkeley National Laboratory"/>
            <person name="Harder C.B."/>
            <person name="Miyauchi S."/>
            <person name="Viragh M."/>
            <person name="Kuo A."/>
            <person name="Thoen E."/>
            <person name="Andreopoulos B."/>
            <person name="Lu D."/>
            <person name="Skrede I."/>
            <person name="Drula E."/>
            <person name="Henrissat B."/>
            <person name="Morin E."/>
            <person name="Kohler A."/>
            <person name="Barry K."/>
            <person name="LaButti K."/>
            <person name="Morin E."/>
            <person name="Salamov A."/>
            <person name="Lipzen A."/>
            <person name="Mereny Z."/>
            <person name="Hegedus B."/>
            <person name="Baldrian P."/>
            <person name="Stursova M."/>
            <person name="Weitz H."/>
            <person name="Taylor A."/>
            <person name="Grigoriev I.V."/>
            <person name="Nagy L.G."/>
            <person name="Martin F."/>
            <person name="Kauserud H."/>
        </authorList>
    </citation>
    <scope>NUCLEOTIDE SEQUENCE</scope>
    <source>
        <strain evidence="4">CBHHK200</strain>
    </source>
</reference>
<gene>
    <name evidence="4" type="ORF">C8F04DRAFT_964615</name>
</gene>
<feature type="transmembrane region" description="Helical" evidence="2">
    <location>
        <begin position="224"/>
        <end position="246"/>
    </location>
</feature>
<proteinExistence type="predicted"/>
<keyword evidence="2" id="KW-1133">Transmembrane helix</keyword>
<evidence type="ECO:0000313" key="5">
    <source>
        <dbReference type="Proteomes" id="UP001218188"/>
    </source>
</evidence>
<feature type="region of interest" description="Disordered" evidence="1">
    <location>
        <begin position="195"/>
        <end position="216"/>
    </location>
</feature>
<evidence type="ECO:0000256" key="2">
    <source>
        <dbReference type="SAM" id="Phobius"/>
    </source>
</evidence>
<sequence length="261" mass="27509">MPSRRIPLFVWAWTCFWLFFSSLPRIQAAGSVNVSISNTSPQIIYTPFLCNASTLIVDPGCLGAWNETNIAGIPVVSTTGPAPNGADIVPQMFMAFRASALFMSTSVASNASANFTVSSASVTASRLINSGDGLVAIVGLVETDLTTLTITFIPGQDTTQLDIGSITITVTDPGSTSSFLPTMTLPPSMSLPTFIPQSTTSSSASPSPSKSPQTSSHHAQLAEALGLVLGLGVGLSIIAGAILSWWKRRRRLQAEQQNAWF</sequence>
<dbReference type="Proteomes" id="UP001218188">
    <property type="component" value="Unassembled WGS sequence"/>
</dbReference>
<keyword evidence="3" id="KW-0732">Signal</keyword>
<accession>A0AAD6WYA9</accession>
<feature type="chain" id="PRO_5042217106" evidence="3">
    <location>
        <begin position="29"/>
        <end position="261"/>
    </location>
</feature>
<keyword evidence="2" id="KW-0812">Transmembrane</keyword>
<feature type="compositionally biased region" description="Low complexity" evidence="1">
    <location>
        <begin position="196"/>
        <end position="216"/>
    </location>
</feature>
<evidence type="ECO:0000313" key="4">
    <source>
        <dbReference type="EMBL" id="KAJ7027876.1"/>
    </source>
</evidence>
<protein>
    <submittedName>
        <fullName evidence="4">Uncharacterized protein</fullName>
    </submittedName>
</protein>
<evidence type="ECO:0000256" key="1">
    <source>
        <dbReference type="SAM" id="MobiDB-lite"/>
    </source>
</evidence>
<dbReference type="EMBL" id="JARJCM010000118">
    <property type="protein sequence ID" value="KAJ7027876.1"/>
    <property type="molecule type" value="Genomic_DNA"/>
</dbReference>
<name>A0AAD6WYA9_9AGAR</name>
<comment type="caution">
    <text evidence="4">The sequence shown here is derived from an EMBL/GenBank/DDBJ whole genome shotgun (WGS) entry which is preliminary data.</text>
</comment>
<dbReference type="AlphaFoldDB" id="A0AAD6WYA9"/>
<organism evidence="4 5">
    <name type="scientific">Mycena alexandri</name>
    <dbReference type="NCBI Taxonomy" id="1745969"/>
    <lineage>
        <taxon>Eukaryota</taxon>
        <taxon>Fungi</taxon>
        <taxon>Dikarya</taxon>
        <taxon>Basidiomycota</taxon>
        <taxon>Agaricomycotina</taxon>
        <taxon>Agaricomycetes</taxon>
        <taxon>Agaricomycetidae</taxon>
        <taxon>Agaricales</taxon>
        <taxon>Marasmiineae</taxon>
        <taxon>Mycenaceae</taxon>
        <taxon>Mycena</taxon>
    </lineage>
</organism>